<dbReference type="SUPFAM" id="SSF47413">
    <property type="entry name" value="lambda repressor-like DNA-binding domains"/>
    <property type="match status" value="1"/>
</dbReference>
<evidence type="ECO:0000256" key="7">
    <source>
        <dbReference type="ARBA" id="ARBA00022842"/>
    </source>
</evidence>
<evidence type="ECO:0000256" key="5">
    <source>
        <dbReference type="ARBA" id="ARBA00022741"/>
    </source>
</evidence>
<gene>
    <name evidence="9" type="ORF">SDC9_71578</name>
</gene>
<name>A0A644YAW9_9ZZZZ</name>
<dbReference type="GO" id="GO:0005524">
    <property type="term" value="F:ATP binding"/>
    <property type="evidence" value="ECO:0007669"/>
    <property type="project" value="UniProtKB-KW"/>
</dbReference>
<dbReference type="EMBL" id="VSSQ01004411">
    <property type="protein sequence ID" value="MPM25088.1"/>
    <property type="molecule type" value="Genomic_DNA"/>
</dbReference>
<dbReference type="InterPro" id="IPR001387">
    <property type="entry name" value="Cro/C1-type_HTH"/>
</dbReference>
<evidence type="ECO:0000256" key="6">
    <source>
        <dbReference type="ARBA" id="ARBA00022840"/>
    </source>
</evidence>
<dbReference type="GO" id="GO:0003677">
    <property type="term" value="F:DNA binding"/>
    <property type="evidence" value="ECO:0007669"/>
    <property type="project" value="InterPro"/>
</dbReference>
<dbReference type="Gene3D" id="1.10.260.40">
    <property type="entry name" value="lambda repressor-like DNA-binding domains"/>
    <property type="match status" value="1"/>
</dbReference>
<evidence type="ECO:0000256" key="2">
    <source>
        <dbReference type="ARBA" id="ARBA00022679"/>
    </source>
</evidence>
<feature type="domain" description="HTH cro/C1-type" evidence="8">
    <location>
        <begin position="14"/>
        <end position="68"/>
    </location>
</feature>
<dbReference type="PANTHER" id="PTHR33571">
    <property type="entry name" value="SSL8005 PROTEIN"/>
    <property type="match status" value="1"/>
</dbReference>
<accession>A0A644YAW9</accession>
<keyword evidence="2" id="KW-0808">Transferase</keyword>
<comment type="cofactor">
    <cofactor evidence="1">
        <name>Mg(2+)</name>
        <dbReference type="ChEBI" id="CHEBI:18420"/>
    </cofactor>
</comment>
<dbReference type="InterPro" id="IPR043519">
    <property type="entry name" value="NT_sf"/>
</dbReference>
<keyword evidence="7" id="KW-0460">Magnesium</keyword>
<dbReference type="InterPro" id="IPR041633">
    <property type="entry name" value="Polbeta"/>
</dbReference>
<dbReference type="InterPro" id="IPR052038">
    <property type="entry name" value="Type-VII_TA_antitoxin"/>
</dbReference>
<keyword evidence="4" id="KW-0479">Metal-binding</keyword>
<comment type="caution">
    <text evidence="9">The sequence shown here is derived from an EMBL/GenBank/DDBJ whole genome shotgun (WGS) entry which is preliminary data.</text>
</comment>
<dbReference type="CDD" id="cd05403">
    <property type="entry name" value="NT_KNTase_like"/>
    <property type="match status" value="1"/>
</dbReference>
<evidence type="ECO:0000256" key="4">
    <source>
        <dbReference type="ARBA" id="ARBA00022723"/>
    </source>
</evidence>
<sequence length="199" mass="22841">MSTESILEKFPEYIRLQRTSRGLTLRRVAEDIGVDPAVLSKTERGIRQAPQNLVVKLAEYYSLDEASLLKIWMQSKWSRELSQANTSLSEPVAVYAPSRIPSFQEIKQKIGAILRKDKRVLKAYLFGSFSRNEETQFSDIDILLKIDSRSTFTLFDIAAISHESEKALGRKIDIVTERALDDKIRESINRSIKTLYEKK</sequence>
<dbReference type="SMART" id="SM00530">
    <property type="entry name" value="HTH_XRE"/>
    <property type="match status" value="1"/>
</dbReference>
<dbReference type="GO" id="GO:0046872">
    <property type="term" value="F:metal ion binding"/>
    <property type="evidence" value="ECO:0007669"/>
    <property type="project" value="UniProtKB-KW"/>
</dbReference>
<dbReference type="Gene3D" id="3.30.460.10">
    <property type="entry name" value="Beta Polymerase, domain 2"/>
    <property type="match status" value="1"/>
</dbReference>
<dbReference type="InterPro" id="IPR010982">
    <property type="entry name" value="Lambda_DNA-bd_dom_sf"/>
</dbReference>
<evidence type="ECO:0000256" key="3">
    <source>
        <dbReference type="ARBA" id="ARBA00022695"/>
    </source>
</evidence>
<dbReference type="Pfam" id="PF01381">
    <property type="entry name" value="HTH_3"/>
    <property type="match status" value="1"/>
</dbReference>
<evidence type="ECO:0000313" key="9">
    <source>
        <dbReference type="EMBL" id="MPM25088.1"/>
    </source>
</evidence>
<dbReference type="AlphaFoldDB" id="A0A644YAW9"/>
<keyword evidence="3" id="KW-0548">Nucleotidyltransferase</keyword>
<organism evidence="9">
    <name type="scientific">bioreactor metagenome</name>
    <dbReference type="NCBI Taxonomy" id="1076179"/>
    <lineage>
        <taxon>unclassified sequences</taxon>
        <taxon>metagenomes</taxon>
        <taxon>ecological metagenomes</taxon>
    </lineage>
</organism>
<reference evidence="9" key="1">
    <citation type="submission" date="2019-08" db="EMBL/GenBank/DDBJ databases">
        <authorList>
            <person name="Kucharzyk K."/>
            <person name="Murdoch R.W."/>
            <person name="Higgins S."/>
            <person name="Loffler F."/>
        </authorList>
    </citation>
    <scope>NUCLEOTIDE SEQUENCE</scope>
</reference>
<evidence type="ECO:0000256" key="1">
    <source>
        <dbReference type="ARBA" id="ARBA00001946"/>
    </source>
</evidence>
<evidence type="ECO:0000259" key="8">
    <source>
        <dbReference type="PROSITE" id="PS50943"/>
    </source>
</evidence>
<dbReference type="GO" id="GO:0016779">
    <property type="term" value="F:nucleotidyltransferase activity"/>
    <property type="evidence" value="ECO:0007669"/>
    <property type="project" value="UniProtKB-KW"/>
</dbReference>
<protein>
    <recommendedName>
        <fullName evidence="8">HTH cro/C1-type domain-containing protein</fullName>
    </recommendedName>
</protein>
<dbReference type="Pfam" id="PF18765">
    <property type="entry name" value="Polbeta"/>
    <property type="match status" value="1"/>
</dbReference>
<dbReference type="PANTHER" id="PTHR33571:SF14">
    <property type="entry name" value="PROTEIN ADENYLYLTRANSFERASE MJ0435-RELATED"/>
    <property type="match status" value="1"/>
</dbReference>
<dbReference type="PROSITE" id="PS50943">
    <property type="entry name" value="HTH_CROC1"/>
    <property type="match status" value="1"/>
</dbReference>
<keyword evidence="6" id="KW-0067">ATP-binding</keyword>
<dbReference type="SUPFAM" id="SSF81301">
    <property type="entry name" value="Nucleotidyltransferase"/>
    <property type="match status" value="1"/>
</dbReference>
<keyword evidence="5" id="KW-0547">Nucleotide-binding</keyword>
<dbReference type="CDD" id="cd00093">
    <property type="entry name" value="HTH_XRE"/>
    <property type="match status" value="1"/>
</dbReference>
<proteinExistence type="predicted"/>